<protein>
    <recommendedName>
        <fullName evidence="6">PDZ domain-containing protein</fullName>
    </recommendedName>
</protein>
<dbReference type="SUPFAM" id="SSF50156">
    <property type="entry name" value="PDZ domain-like"/>
    <property type="match status" value="1"/>
</dbReference>
<dbReference type="EMBL" id="BDSP01000094">
    <property type="protein sequence ID" value="GAX15546.1"/>
    <property type="molecule type" value="Genomic_DNA"/>
</dbReference>
<feature type="domain" description="PDZ" evidence="6">
    <location>
        <begin position="186"/>
        <end position="267"/>
    </location>
</feature>
<keyword evidence="8" id="KW-1185">Reference proteome</keyword>
<keyword evidence="3" id="KW-0378">Hydrolase</keyword>
<evidence type="ECO:0000259" key="6">
    <source>
        <dbReference type="PROSITE" id="PS50106"/>
    </source>
</evidence>
<dbReference type="SMART" id="SM00245">
    <property type="entry name" value="TSPc"/>
    <property type="match status" value="1"/>
</dbReference>
<keyword evidence="5" id="KW-0732">Signal</keyword>
<evidence type="ECO:0000256" key="3">
    <source>
        <dbReference type="ARBA" id="ARBA00022801"/>
    </source>
</evidence>
<evidence type="ECO:0000256" key="1">
    <source>
        <dbReference type="ARBA" id="ARBA00009179"/>
    </source>
</evidence>
<evidence type="ECO:0000256" key="5">
    <source>
        <dbReference type="SAM" id="SignalP"/>
    </source>
</evidence>
<dbReference type="SMART" id="SM00228">
    <property type="entry name" value="PDZ"/>
    <property type="match status" value="1"/>
</dbReference>
<evidence type="ECO:0000313" key="7">
    <source>
        <dbReference type="EMBL" id="GAX15546.1"/>
    </source>
</evidence>
<feature type="signal peptide" evidence="5">
    <location>
        <begin position="1"/>
        <end position="19"/>
    </location>
</feature>
<dbReference type="PANTHER" id="PTHR32060:SF22">
    <property type="entry name" value="CARBOXYL-TERMINAL-PROCESSING PEPTIDASE 3, CHLOROPLASTIC"/>
    <property type="match status" value="1"/>
</dbReference>
<dbReference type="InterPro" id="IPR029045">
    <property type="entry name" value="ClpP/crotonase-like_dom_sf"/>
</dbReference>
<dbReference type="GO" id="GO:0008236">
    <property type="term" value="F:serine-type peptidase activity"/>
    <property type="evidence" value="ECO:0007669"/>
    <property type="project" value="UniProtKB-KW"/>
</dbReference>
<evidence type="ECO:0000313" key="8">
    <source>
        <dbReference type="Proteomes" id="UP000198406"/>
    </source>
</evidence>
<proteinExistence type="inferred from homology"/>
<dbReference type="Proteomes" id="UP000198406">
    <property type="component" value="Unassembled WGS sequence"/>
</dbReference>
<dbReference type="Pfam" id="PF03572">
    <property type="entry name" value="Peptidase_S41"/>
    <property type="match status" value="1"/>
</dbReference>
<dbReference type="InterPro" id="IPR028204">
    <property type="entry name" value="Tricorn_C1"/>
</dbReference>
<feature type="chain" id="PRO_5012170539" description="PDZ domain-containing protein" evidence="5">
    <location>
        <begin position="20"/>
        <end position="501"/>
    </location>
</feature>
<keyword evidence="4" id="KW-0720">Serine protease</keyword>
<dbReference type="AlphaFoldDB" id="A0A1Z5JNR8"/>
<dbReference type="GO" id="GO:0006508">
    <property type="term" value="P:proteolysis"/>
    <property type="evidence" value="ECO:0007669"/>
    <property type="project" value="UniProtKB-KW"/>
</dbReference>
<reference evidence="7 8" key="1">
    <citation type="journal article" date="2015" name="Plant Cell">
        <title>Oil accumulation by the oleaginous diatom Fistulifera solaris as revealed by the genome and transcriptome.</title>
        <authorList>
            <person name="Tanaka T."/>
            <person name="Maeda Y."/>
            <person name="Veluchamy A."/>
            <person name="Tanaka M."/>
            <person name="Abida H."/>
            <person name="Marechal E."/>
            <person name="Bowler C."/>
            <person name="Muto M."/>
            <person name="Sunaga Y."/>
            <person name="Tanaka M."/>
            <person name="Yoshino T."/>
            <person name="Taniguchi T."/>
            <person name="Fukuda Y."/>
            <person name="Nemoto M."/>
            <person name="Matsumoto M."/>
            <person name="Wong P.S."/>
            <person name="Aburatani S."/>
            <person name="Fujibuchi W."/>
        </authorList>
    </citation>
    <scope>NUCLEOTIDE SEQUENCE [LARGE SCALE GENOMIC DNA]</scope>
    <source>
        <strain evidence="7 8">JPCC DA0580</strain>
    </source>
</reference>
<dbReference type="InterPro" id="IPR036034">
    <property type="entry name" value="PDZ_sf"/>
</dbReference>
<sequence>MKSSLKIIILHLALQPGSSWVTQHSVGRPATLAPLITSRRLGKIGYLPDAEPRVRKQSQNELIQCVGKQLTGALLTGSLVLFPPKIYCSERLILPAFADEISILQSPRKESTQVSGTATVEETWDLVNKYYIDRTFGGQDWDQVRKKYLKSVAKAGNDETQVIKLISSMVDSLKDKYSRVLDPAAYSAIQKYDLIGVGATLMPNENKDIVVGAPPIPGSAAARAGLQVGDTVLAINGVSNKGRNAFDIIDQISEKPEAPTVTMTVQRKGSKSSEDLILPRQFAEVKNPIRYKISERRQDGTVVAYIKITEFNGLVKAKLEEALRELEVAGANAYVLDLRQNTGGAFQSAVEISSLFMSDRVATYVVDNADVKLPFRTAADKLAIDKTDPLVVWIDGRTASASEVLAGSLHDNCRAVLMGSTSFGKGLIQAVYGLKNGAGLVLTVARYVTPNGTDIQGTGIKPDLTDGVSLFLPGVVSDTSKVDFKEIKSRLDPSFCSVPDR</sequence>
<dbReference type="Gene3D" id="3.90.226.10">
    <property type="entry name" value="2-enoyl-CoA Hydratase, Chain A, domain 1"/>
    <property type="match status" value="1"/>
</dbReference>
<comment type="similarity">
    <text evidence="1">Belongs to the peptidase S41A family.</text>
</comment>
<name>A0A1Z5JNR8_FISSO</name>
<dbReference type="PROSITE" id="PS50106">
    <property type="entry name" value="PDZ"/>
    <property type="match status" value="1"/>
</dbReference>
<dbReference type="InterPro" id="IPR005151">
    <property type="entry name" value="Tail-specific_protease"/>
</dbReference>
<comment type="caution">
    <text evidence="7">The sequence shown here is derived from an EMBL/GenBank/DDBJ whole genome shotgun (WGS) entry which is preliminary data.</text>
</comment>
<dbReference type="Gene3D" id="3.30.750.44">
    <property type="match status" value="1"/>
</dbReference>
<dbReference type="InParanoid" id="A0A1Z5JNR8"/>
<gene>
    <name evidence="7" type="ORF">FisN_6Hh156</name>
</gene>
<dbReference type="InterPro" id="IPR004447">
    <property type="entry name" value="Peptidase_S41A"/>
</dbReference>
<dbReference type="PANTHER" id="PTHR32060">
    <property type="entry name" value="TAIL-SPECIFIC PROTEASE"/>
    <property type="match status" value="1"/>
</dbReference>
<evidence type="ECO:0000256" key="4">
    <source>
        <dbReference type="ARBA" id="ARBA00022825"/>
    </source>
</evidence>
<accession>A0A1Z5JNR8</accession>
<keyword evidence="2" id="KW-0645">Protease</keyword>
<dbReference type="InterPro" id="IPR041489">
    <property type="entry name" value="PDZ_6"/>
</dbReference>
<dbReference type="OrthoDB" id="43580at2759"/>
<dbReference type="NCBIfam" id="TIGR00225">
    <property type="entry name" value="prc"/>
    <property type="match status" value="1"/>
</dbReference>
<dbReference type="InterPro" id="IPR001478">
    <property type="entry name" value="PDZ"/>
</dbReference>
<dbReference type="GO" id="GO:0004175">
    <property type="term" value="F:endopeptidase activity"/>
    <property type="evidence" value="ECO:0007669"/>
    <property type="project" value="TreeGrafter"/>
</dbReference>
<organism evidence="7 8">
    <name type="scientific">Fistulifera solaris</name>
    <name type="common">Oleaginous diatom</name>
    <dbReference type="NCBI Taxonomy" id="1519565"/>
    <lineage>
        <taxon>Eukaryota</taxon>
        <taxon>Sar</taxon>
        <taxon>Stramenopiles</taxon>
        <taxon>Ochrophyta</taxon>
        <taxon>Bacillariophyta</taxon>
        <taxon>Bacillariophyceae</taxon>
        <taxon>Bacillariophycidae</taxon>
        <taxon>Naviculales</taxon>
        <taxon>Naviculaceae</taxon>
        <taxon>Fistulifera</taxon>
    </lineage>
</organism>
<dbReference type="SUPFAM" id="SSF52096">
    <property type="entry name" value="ClpP/crotonase"/>
    <property type="match status" value="1"/>
</dbReference>
<dbReference type="Gene3D" id="2.30.42.10">
    <property type="match status" value="1"/>
</dbReference>
<dbReference type="Pfam" id="PF14684">
    <property type="entry name" value="Tricorn_C1"/>
    <property type="match status" value="1"/>
</dbReference>
<evidence type="ECO:0000256" key="2">
    <source>
        <dbReference type="ARBA" id="ARBA00022670"/>
    </source>
</evidence>
<dbReference type="Pfam" id="PF17820">
    <property type="entry name" value="PDZ_6"/>
    <property type="match status" value="1"/>
</dbReference>
<dbReference type="CDD" id="cd07560">
    <property type="entry name" value="Peptidase_S41_CPP"/>
    <property type="match status" value="1"/>
</dbReference>